<protein>
    <recommendedName>
        <fullName evidence="7 8">Glutamate racemase</fullName>
        <ecNumber evidence="2 8">5.1.1.3</ecNumber>
    </recommendedName>
</protein>
<keyword evidence="10" id="KW-1185">Reference proteome</keyword>
<feature type="binding site" evidence="8">
    <location>
        <begin position="76"/>
        <end position="77"/>
    </location>
    <ligand>
        <name>substrate</name>
    </ligand>
</feature>
<dbReference type="InterPro" id="IPR004391">
    <property type="entry name" value="Glu_race"/>
</dbReference>
<dbReference type="STRING" id="1034943.BN59_01947"/>
<keyword evidence="6 8" id="KW-0961">Cell wall biogenesis/degradation</keyword>
<dbReference type="PANTHER" id="PTHR21198">
    <property type="entry name" value="GLUTAMATE RACEMASE"/>
    <property type="match status" value="1"/>
</dbReference>
<accession>A0A078KX79</accession>
<dbReference type="SUPFAM" id="SSF53681">
    <property type="entry name" value="Aspartate/glutamate racemase"/>
    <property type="match status" value="2"/>
</dbReference>
<dbReference type="Pfam" id="PF01177">
    <property type="entry name" value="Asp_Glu_race"/>
    <property type="match status" value="1"/>
</dbReference>
<evidence type="ECO:0000256" key="3">
    <source>
        <dbReference type="ARBA" id="ARBA00022960"/>
    </source>
</evidence>
<dbReference type="InterPro" id="IPR001920">
    <property type="entry name" value="Asp/Glu_race"/>
</dbReference>
<dbReference type="PROSITE" id="PS00923">
    <property type="entry name" value="ASP_GLU_RACEMASE_1"/>
    <property type="match status" value="1"/>
</dbReference>
<comment type="catalytic activity">
    <reaction evidence="1 8">
        <text>L-glutamate = D-glutamate</text>
        <dbReference type="Rhea" id="RHEA:12813"/>
        <dbReference type="ChEBI" id="CHEBI:29985"/>
        <dbReference type="ChEBI" id="CHEBI:29986"/>
        <dbReference type="EC" id="5.1.1.3"/>
    </reaction>
</comment>
<comment type="similarity">
    <text evidence="8">Belongs to the aspartate/glutamate racemases family.</text>
</comment>
<evidence type="ECO:0000256" key="5">
    <source>
        <dbReference type="ARBA" id="ARBA00023235"/>
    </source>
</evidence>
<evidence type="ECO:0000313" key="10">
    <source>
        <dbReference type="Proteomes" id="UP000044071"/>
    </source>
</evidence>
<name>A0A078KX79_9GAMM</name>
<dbReference type="GO" id="GO:0071555">
    <property type="term" value="P:cell wall organization"/>
    <property type="evidence" value="ECO:0007669"/>
    <property type="project" value="UniProtKB-KW"/>
</dbReference>
<sequence length="272" mass="29040">MDKNNLPIGVFDSGMGGLTVLRALKTTLPNESFIYLGDTARLPYGTKSPDTIQLYAVQMARLLVERQIKALVIACNTATTAALPHLQAMLPDIPVLGVVIPGASAVVAATKNNRIIVLATETTIASNAYQHLISQSLPQATINARACSVLVALAEEGMVSNTVAREALRHYLSDFSEEDTLLLGCTHFPVFKSLLTTLLPAGVTVVDSAEATAKALHKVLSDTNLLSSEQQKAKINYLVTDSVKRFQAVGEIFLGEALQAEQIELVDAKPSA</sequence>
<feature type="binding site" evidence="8">
    <location>
        <begin position="186"/>
        <end position="187"/>
    </location>
    <ligand>
        <name>substrate</name>
    </ligand>
</feature>
<reference evidence="9 10" key="1">
    <citation type="submission" date="2014-06" db="EMBL/GenBank/DDBJ databases">
        <authorList>
            <person name="Urmite Genomes Urmite Genomes"/>
        </authorList>
    </citation>
    <scope>NUCLEOTIDE SEQUENCE [LARGE SCALE GENOMIC DNA]</scope>
</reference>
<dbReference type="GO" id="GO:0008360">
    <property type="term" value="P:regulation of cell shape"/>
    <property type="evidence" value="ECO:0007669"/>
    <property type="project" value="UniProtKB-KW"/>
</dbReference>
<dbReference type="HAMAP" id="MF_00258">
    <property type="entry name" value="Glu_racemase"/>
    <property type="match status" value="1"/>
</dbReference>
<evidence type="ECO:0000256" key="4">
    <source>
        <dbReference type="ARBA" id="ARBA00022984"/>
    </source>
</evidence>
<dbReference type="AlphaFoldDB" id="A0A078KX79"/>
<feature type="active site" description="Proton donor/acceptor" evidence="8">
    <location>
        <position position="185"/>
    </location>
</feature>
<comment type="function">
    <text evidence="8">Provides the (R)-glutamate required for cell wall biosynthesis.</text>
</comment>
<dbReference type="Proteomes" id="UP000044071">
    <property type="component" value="Unassembled WGS sequence"/>
</dbReference>
<keyword evidence="5 8" id="KW-0413">Isomerase</keyword>
<dbReference type="UniPathway" id="UPA00219"/>
<evidence type="ECO:0000256" key="7">
    <source>
        <dbReference type="ARBA" id="ARBA00070053"/>
    </source>
</evidence>
<feature type="binding site" evidence="8">
    <location>
        <begin position="12"/>
        <end position="13"/>
    </location>
    <ligand>
        <name>substrate</name>
    </ligand>
</feature>
<keyword evidence="3 8" id="KW-0133">Cell shape</keyword>
<dbReference type="FunFam" id="3.40.50.1860:FF:000002">
    <property type="entry name" value="Glutamate racemase"/>
    <property type="match status" value="1"/>
</dbReference>
<dbReference type="eggNOG" id="COG0796">
    <property type="taxonomic scope" value="Bacteria"/>
</dbReference>
<dbReference type="GO" id="GO:0008881">
    <property type="term" value="F:glutamate racemase activity"/>
    <property type="evidence" value="ECO:0007669"/>
    <property type="project" value="UniProtKB-UniRule"/>
</dbReference>
<evidence type="ECO:0000256" key="8">
    <source>
        <dbReference type="HAMAP-Rule" id="MF_00258"/>
    </source>
</evidence>
<comment type="pathway">
    <text evidence="8">Cell wall biogenesis; peptidoglycan biosynthesis.</text>
</comment>
<gene>
    <name evidence="8 9" type="primary">murI</name>
    <name evidence="9" type="ORF">BN59_01947</name>
</gene>
<feature type="binding site" evidence="8">
    <location>
        <begin position="44"/>
        <end position="45"/>
    </location>
    <ligand>
        <name>substrate</name>
    </ligand>
</feature>
<evidence type="ECO:0000256" key="6">
    <source>
        <dbReference type="ARBA" id="ARBA00023316"/>
    </source>
</evidence>
<dbReference type="NCBIfam" id="TIGR00067">
    <property type="entry name" value="glut_race"/>
    <property type="match status" value="1"/>
</dbReference>
<organism evidence="9 10">
    <name type="scientific">Legionella massiliensis</name>
    <dbReference type="NCBI Taxonomy" id="1034943"/>
    <lineage>
        <taxon>Bacteria</taxon>
        <taxon>Pseudomonadati</taxon>
        <taxon>Pseudomonadota</taxon>
        <taxon>Gammaproteobacteria</taxon>
        <taxon>Legionellales</taxon>
        <taxon>Legionellaceae</taxon>
        <taxon>Legionella</taxon>
    </lineage>
</organism>
<dbReference type="Gene3D" id="3.40.50.1860">
    <property type="match status" value="2"/>
</dbReference>
<keyword evidence="4 8" id="KW-0573">Peptidoglycan synthesis</keyword>
<dbReference type="GO" id="GO:0009252">
    <property type="term" value="P:peptidoglycan biosynthetic process"/>
    <property type="evidence" value="ECO:0007669"/>
    <property type="project" value="UniProtKB-UniRule"/>
</dbReference>
<dbReference type="OrthoDB" id="9801055at2"/>
<dbReference type="EC" id="5.1.1.3" evidence="2 8"/>
<dbReference type="InterPro" id="IPR018187">
    <property type="entry name" value="Asp/Glu_racemase_AS_1"/>
</dbReference>
<dbReference type="PANTHER" id="PTHR21198:SF2">
    <property type="entry name" value="GLUTAMATE RACEMASE"/>
    <property type="match status" value="1"/>
</dbReference>
<dbReference type="EMBL" id="CCSB01000002">
    <property type="protein sequence ID" value="CDZ77657.1"/>
    <property type="molecule type" value="Genomic_DNA"/>
</dbReference>
<feature type="active site" description="Proton donor/acceptor" evidence="8">
    <location>
        <position position="75"/>
    </location>
</feature>
<proteinExistence type="inferred from homology"/>
<dbReference type="RefSeq" id="WP_043874589.1">
    <property type="nucleotide sequence ID" value="NZ_CCVW01000002.1"/>
</dbReference>
<dbReference type="InterPro" id="IPR015942">
    <property type="entry name" value="Asp/Glu/hydantoin_racemase"/>
</dbReference>
<evidence type="ECO:0000256" key="2">
    <source>
        <dbReference type="ARBA" id="ARBA00013090"/>
    </source>
</evidence>
<evidence type="ECO:0000256" key="1">
    <source>
        <dbReference type="ARBA" id="ARBA00001602"/>
    </source>
</evidence>
<evidence type="ECO:0000313" key="9">
    <source>
        <dbReference type="EMBL" id="CDZ77657.1"/>
    </source>
</evidence>